<reference evidence="13 14" key="1">
    <citation type="submission" date="2020-07" db="EMBL/GenBank/DDBJ databases">
        <title>Sequencing the genomes of 1000 actinobacteria strains.</title>
        <authorList>
            <person name="Klenk H.-P."/>
        </authorList>
    </citation>
    <scope>NUCLEOTIDE SEQUENCE [LARGE SCALE GENOMIC DNA]</scope>
    <source>
        <strain evidence="13 14">DSM 104001</strain>
    </source>
</reference>
<evidence type="ECO:0000256" key="1">
    <source>
        <dbReference type="ARBA" id="ARBA00003330"/>
    </source>
</evidence>
<dbReference type="InterPro" id="IPR050924">
    <property type="entry name" value="Peroxiredoxin_BCP/PrxQ"/>
</dbReference>
<comment type="catalytic activity">
    <reaction evidence="11">
        <text>a hydroperoxide + [thioredoxin]-dithiol = an alcohol + [thioredoxin]-disulfide + H2O</text>
        <dbReference type="Rhea" id="RHEA:62620"/>
        <dbReference type="Rhea" id="RHEA-COMP:10698"/>
        <dbReference type="Rhea" id="RHEA-COMP:10700"/>
        <dbReference type="ChEBI" id="CHEBI:15377"/>
        <dbReference type="ChEBI" id="CHEBI:29950"/>
        <dbReference type="ChEBI" id="CHEBI:30879"/>
        <dbReference type="ChEBI" id="CHEBI:35924"/>
        <dbReference type="ChEBI" id="CHEBI:50058"/>
        <dbReference type="EC" id="1.11.1.24"/>
    </reaction>
</comment>
<keyword evidence="14" id="KW-1185">Reference proteome</keyword>
<proteinExistence type="inferred from homology"/>
<evidence type="ECO:0000313" key="14">
    <source>
        <dbReference type="Proteomes" id="UP000541969"/>
    </source>
</evidence>
<dbReference type="PANTHER" id="PTHR42801:SF8">
    <property type="entry name" value="PEROXIREDOXIN RV1608C-RELATED"/>
    <property type="match status" value="1"/>
</dbReference>
<dbReference type="GO" id="GO:0005737">
    <property type="term" value="C:cytoplasm"/>
    <property type="evidence" value="ECO:0007669"/>
    <property type="project" value="TreeGrafter"/>
</dbReference>
<keyword evidence="3 13" id="KW-0575">Peroxidase</keyword>
<dbReference type="InterPro" id="IPR000866">
    <property type="entry name" value="AhpC/TSA"/>
</dbReference>
<feature type="domain" description="Thioredoxin" evidence="12">
    <location>
        <begin position="16"/>
        <end position="165"/>
    </location>
</feature>
<dbReference type="PROSITE" id="PS51352">
    <property type="entry name" value="THIOREDOXIN_2"/>
    <property type="match status" value="1"/>
</dbReference>
<evidence type="ECO:0000256" key="6">
    <source>
        <dbReference type="ARBA" id="ARBA00023157"/>
    </source>
</evidence>
<evidence type="ECO:0000256" key="8">
    <source>
        <dbReference type="ARBA" id="ARBA00032824"/>
    </source>
</evidence>
<dbReference type="PANTHER" id="PTHR42801">
    <property type="entry name" value="THIOREDOXIN-DEPENDENT PEROXIDE REDUCTASE"/>
    <property type="match status" value="1"/>
</dbReference>
<sequence length="165" mass="17852">MEQVNRLVGRLRMPAMQPDDVAPDFELPDQFGIPRSLSDLLRNGPVAIFFYPLAGSGGCTKEMCGVRDRTADFTSLGAQPIGISRDSVERQRAFAEQEGFDFPLLSDADGAVCAAYGVSRSIAAAPVRRHTVVVGANGRVTEVVRSEFRFGRHAAKALAALDRPM</sequence>
<evidence type="ECO:0000256" key="5">
    <source>
        <dbReference type="ARBA" id="ARBA00023002"/>
    </source>
</evidence>
<dbReference type="GO" id="GO:0045454">
    <property type="term" value="P:cell redox homeostasis"/>
    <property type="evidence" value="ECO:0007669"/>
    <property type="project" value="TreeGrafter"/>
</dbReference>
<comment type="similarity">
    <text evidence="9">Belongs to the peroxiredoxin family. BCP/PrxQ subfamily.</text>
</comment>
<protein>
    <recommendedName>
        <fullName evidence="2">thioredoxin-dependent peroxiredoxin</fullName>
        <ecNumber evidence="2">1.11.1.24</ecNumber>
    </recommendedName>
    <alternativeName>
        <fullName evidence="10">Bacterioferritin comigratory protein</fullName>
    </alternativeName>
    <alternativeName>
        <fullName evidence="8">Thioredoxin peroxidase</fullName>
    </alternativeName>
</protein>
<dbReference type="CDD" id="cd03017">
    <property type="entry name" value="PRX_BCP"/>
    <property type="match status" value="1"/>
</dbReference>
<name>A0A853CH17_9ACTN</name>
<dbReference type="AlphaFoldDB" id="A0A853CH17"/>
<evidence type="ECO:0000256" key="2">
    <source>
        <dbReference type="ARBA" id="ARBA00013017"/>
    </source>
</evidence>
<evidence type="ECO:0000256" key="11">
    <source>
        <dbReference type="ARBA" id="ARBA00049091"/>
    </source>
</evidence>
<dbReference type="InterPro" id="IPR036249">
    <property type="entry name" value="Thioredoxin-like_sf"/>
</dbReference>
<keyword evidence="7" id="KW-0676">Redox-active center</keyword>
<keyword evidence="6" id="KW-1015">Disulfide bond</keyword>
<evidence type="ECO:0000256" key="7">
    <source>
        <dbReference type="ARBA" id="ARBA00023284"/>
    </source>
</evidence>
<dbReference type="Proteomes" id="UP000541969">
    <property type="component" value="Unassembled WGS sequence"/>
</dbReference>
<evidence type="ECO:0000313" key="13">
    <source>
        <dbReference type="EMBL" id="NYJ05353.1"/>
    </source>
</evidence>
<dbReference type="EC" id="1.11.1.24" evidence="2"/>
<dbReference type="EMBL" id="JACBZT010000001">
    <property type="protein sequence ID" value="NYJ05353.1"/>
    <property type="molecule type" value="Genomic_DNA"/>
</dbReference>
<evidence type="ECO:0000256" key="3">
    <source>
        <dbReference type="ARBA" id="ARBA00022559"/>
    </source>
</evidence>
<accession>A0A853CH17</accession>
<evidence type="ECO:0000256" key="9">
    <source>
        <dbReference type="ARBA" id="ARBA00038489"/>
    </source>
</evidence>
<organism evidence="13 14">
    <name type="scientific">Petropleomorpha daqingensis</name>
    <dbReference type="NCBI Taxonomy" id="2026353"/>
    <lineage>
        <taxon>Bacteria</taxon>
        <taxon>Bacillati</taxon>
        <taxon>Actinomycetota</taxon>
        <taxon>Actinomycetes</taxon>
        <taxon>Geodermatophilales</taxon>
        <taxon>Geodermatophilaceae</taxon>
        <taxon>Petropleomorpha</taxon>
    </lineage>
</organism>
<gene>
    <name evidence="13" type="ORF">GGQ55_001631</name>
</gene>
<dbReference type="GO" id="GO:0008379">
    <property type="term" value="F:thioredoxin peroxidase activity"/>
    <property type="evidence" value="ECO:0007669"/>
    <property type="project" value="TreeGrafter"/>
</dbReference>
<dbReference type="GO" id="GO:0034599">
    <property type="term" value="P:cellular response to oxidative stress"/>
    <property type="evidence" value="ECO:0007669"/>
    <property type="project" value="TreeGrafter"/>
</dbReference>
<keyword evidence="5 13" id="KW-0560">Oxidoreductase</keyword>
<evidence type="ECO:0000256" key="4">
    <source>
        <dbReference type="ARBA" id="ARBA00022862"/>
    </source>
</evidence>
<evidence type="ECO:0000256" key="10">
    <source>
        <dbReference type="ARBA" id="ARBA00041373"/>
    </source>
</evidence>
<comment type="caution">
    <text evidence="13">The sequence shown here is derived from an EMBL/GenBank/DDBJ whole genome shotgun (WGS) entry which is preliminary data.</text>
</comment>
<dbReference type="InterPro" id="IPR013766">
    <property type="entry name" value="Thioredoxin_domain"/>
</dbReference>
<comment type="function">
    <text evidence="1">Thiol-specific peroxidase that catalyzes the reduction of hydrogen peroxide and organic hydroperoxides to water and alcohols, respectively. Plays a role in cell protection against oxidative stress by detoxifying peroxides and as sensor of hydrogen peroxide-mediated signaling events.</text>
</comment>
<dbReference type="Pfam" id="PF00578">
    <property type="entry name" value="AhpC-TSA"/>
    <property type="match status" value="1"/>
</dbReference>
<dbReference type="RefSeq" id="WP_366488999.1">
    <property type="nucleotide sequence ID" value="NZ_JACBZT010000001.1"/>
</dbReference>
<dbReference type="SUPFAM" id="SSF52833">
    <property type="entry name" value="Thioredoxin-like"/>
    <property type="match status" value="1"/>
</dbReference>
<dbReference type="Gene3D" id="3.40.30.10">
    <property type="entry name" value="Glutaredoxin"/>
    <property type="match status" value="1"/>
</dbReference>
<evidence type="ECO:0000259" key="12">
    <source>
        <dbReference type="PROSITE" id="PS51352"/>
    </source>
</evidence>
<keyword evidence="4" id="KW-0049">Antioxidant</keyword>